<dbReference type="EMBL" id="BSXS01000002">
    <property type="protein sequence ID" value="GME70128.1"/>
    <property type="molecule type" value="Genomic_DNA"/>
</dbReference>
<evidence type="ECO:0000313" key="1">
    <source>
        <dbReference type="EMBL" id="GME70128.1"/>
    </source>
</evidence>
<organism evidence="1 2">
    <name type="scientific">Ambrosiozyma monospora</name>
    <name type="common">Yeast</name>
    <name type="synonym">Endomycopsis monosporus</name>
    <dbReference type="NCBI Taxonomy" id="43982"/>
    <lineage>
        <taxon>Eukaryota</taxon>
        <taxon>Fungi</taxon>
        <taxon>Dikarya</taxon>
        <taxon>Ascomycota</taxon>
        <taxon>Saccharomycotina</taxon>
        <taxon>Pichiomycetes</taxon>
        <taxon>Pichiales</taxon>
        <taxon>Pichiaceae</taxon>
        <taxon>Ambrosiozyma</taxon>
    </lineage>
</organism>
<evidence type="ECO:0000313" key="2">
    <source>
        <dbReference type="Proteomes" id="UP001165064"/>
    </source>
</evidence>
<reference evidence="1" key="1">
    <citation type="submission" date="2023-04" db="EMBL/GenBank/DDBJ databases">
        <title>Ambrosiozyma monospora NBRC 10751.</title>
        <authorList>
            <person name="Ichikawa N."/>
            <person name="Sato H."/>
            <person name="Tonouchi N."/>
        </authorList>
    </citation>
    <scope>NUCLEOTIDE SEQUENCE</scope>
    <source>
        <strain evidence="1">NBRC 10751</strain>
    </source>
</reference>
<gene>
    <name evidence="1" type="ORF">Amon02_000004100</name>
</gene>
<sequence length="556" mass="57897">MYNSTNSNTGANPLGGASTPSGPAAGNTGFTFGQANNTAAKPAFSFGNTDSSKPAASTGFSFGSNSNKSGGNSGFSFGKPAETNKPATGGLSFGSSSTTASTGSKPLFGGSALGGSKPMFGSATDSKAPSSTPAGPKTGFSFGAGAEKKDAPSFSFGAGTEKKDNAAPSFSFGAGAEKKDTGAPSSFSFGAGGAAKKDDASASKPAFSFGGGSSSSATSGFSFGAKPADDKKNTAKPDDSSNADNAKKANTATSSSATDSAKPSGFSFGAKTEEKKPAGFSFGAKTEEKKPAGFSFGAKTEEKKSTETKPATEAKKVSFTASTKGTEGPTAKLEDFKPQPVSILNRNLEDLINKWTGQLSTSSKTFELYSEKINNWDQILVGSSDSIAKLYTDSTQCEQKQQKIDQNLSYIEKQQEELEKLLEGYEKQSETLLASVQQSGSKPSSNAIGVGSTGNEIVLTNDQVREKSYKLAEILELKLESLNTNFSSLISEVNVVSDSFNKSLLNSTTKNVEDEDVLEDVLKLLNNHMESLNWMEKEGAELREKTEELKKKKLTL</sequence>
<proteinExistence type="predicted"/>
<keyword evidence="2" id="KW-1185">Reference proteome</keyword>
<accession>A0ACB5SQR9</accession>
<dbReference type="Proteomes" id="UP001165064">
    <property type="component" value="Unassembled WGS sequence"/>
</dbReference>
<comment type="caution">
    <text evidence="1">The sequence shown here is derived from an EMBL/GenBank/DDBJ whole genome shotgun (WGS) entry which is preliminary data.</text>
</comment>
<name>A0ACB5SQR9_AMBMO</name>
<protein>
    <submittedName>
        <fullName evidence="1">Unnamed protein product</fullName>
    </submittedName>
</protein>